<dbReference type="Proteomes" id="UP000821866">
    <property type="component" value="Chromosome 9"/>
</dbReference>
<comment type="caution">
    <text evidence="2">The sequence shown here is derived from an EMBL/GenBank/DDBJ whole genome shotgun (WGS) entry which is preliminary data.</text>
</comment>
<reference evidence="2" key="1">
    <citation type="journal article" date="2020" name="Cell">
        <title>Large-Scale Comparative Analyses of Tick Genomes Elucidate Their Genetic Diversity and Vector Capacities.</title>
        <authorList>
            <consortium name="Tick Genome and Microbiome Consortium (TIGMIC)"/>
            <person name="Jia N."/>
            <person name="Wang J."/>
            <person name="Shi W."/>
            <person name="Du L."/>
            <person name="Sun Y."/>
            <person name="Zhan W."/>
            <person name="Jiang J.F."/>
            <person name="Wang Q."/>
            <person name="Zhang B."/>
            <person name="Ji P."/>
            <person name="Bell-Sakyi L."/>
            <person name="Cui X.M."/>
            <person name="Yuan T.T."/>
            <person name="Jiang B.G."/>
            <person name="Yang W.F."/>
            <person name="Lam T.T."/>
            <person name="Chang Q.C."/>
            <person name="Ding S.J."/>
            <person name="Wang X.J."/>
            <person name="Zhu J.G."/>
            <person name="Ruan X.D."/>
            <person name="Zhao L."/>
            <person name="Wei J.T."/>
            <person name="Ye R.Z."/>
            <person name="Que T.C."/>
            <person name="Du C.H."/>
            <person name="Zhou Y.H."/>
            <person name="Cheng J.X."/>
            <person name="Dai P.F."/>
            <person name="Guo W.B."/>
            <person name="Han X.H."/>
            <person name="Huang E.J."/>
            <person name="Li L.F."/>
            <person name="Wei W."/>
            <person name="Gao Y.C."/>
            <person name="Liu J.Z."/>
            <person name="Shao H.Z."/>
            <person name="Wang X."/>
            <person name="Wang C.C."/>
            <person name="Yang T.C."/>
            <person name="Huo Q.B."/>
            <person name="Li W."/>
            <person name="Chen H.Y."/>
            <person name="Chen S.E."/>
            <person name="Zhou L.G."/>
            <person name="Ni X.B."/>
            <person name="Tian J.H."/>
            <person name="Sheng Y."/>
            <person name="Liu T."/>
            <person name="Pan Y.S."/>
            <person name="Xia L.Y."/>
            <person name="Li J."/>
            <person name="Zhao F."/>
            <person name="Cao W.C."/>
        </authorList>
    </citation>
    <scope>NUCLEOTIDE SEQUENCE</scope>
    <source>
        <strain evidence="2">Rmic-2018</strain>
    </source>
</reference>
<dbReference type="AlphaFoldDB" id="A0A9J6D4R1"/>
<protein>
    <submittedName>
        <fullName evidence="2">Uncharacterized protein</fullName>
    </submittedName>
</protein>
<feature type="compositionally biased region" description="Polar residues" evidence="1">
    <location>
        <begin position="306"/>
        <end position="328"/>
    </location>
</feature>
<dbReference type="EMBL" id="JABSTU010000011">
    <property type="protein sequence ID" value="KAH8009037.1"/>
    <property type="molecule type" value="Genomic_DNA"/>
</dbReference>
<reference evidence="2" key="2">
    <citation type="submission" date="2021-09" db="EMBL/GenBank/DDBJ databases">
        <authorList>
            <person name="Jia N."/>
            <person name="Wang J."/>
            <person name="Shi W."/>
            <person name="Du L."/>
            <person name="Sun Y."/>
            <person name="Zhan W."/>
            <person name="Jiang J."/>
            <person name="Wang Q."/>
            <person name="Zhang B."/>
            <person name="Ji P."/>
            <person name="Sakyi L.B."/>
            <person name="Cui X."/>
            <person name="Yuan T."/>
            <person name="Jiang B."/>
            <person name="Yang W."/>
            <person name="Lam T.T.-Y."/>
            <person name="Chang Q."/>
            <person name="Ding S."/>
            <person name="Wang X."/>
            <person name="Zhu J."/>
            <person name="Ruan X."/>
            <person name="Zhao L."/>
            <person name="Wei J."/>
            <person name="Que T."/>
            <person name="Du C."/>
            <person name="Cheng J."/>
            <person name="Dai P."/>
            <person name="Han X."/>
            <person name="Huang E."/>
            <person name="Gao Y."/>
            <person name="Liu J."/>
            <person name="Shao H."/>
            <person name="Ye R."/>
            <person name="Li L."/>
            <person name="Wei W."/>
            <person name="Wang X."/>
            <person name="Wang C."/>
            <person name="Huo Q."/>
            <person name="Li W."/>
            <person name="Guo W."/>
            <person name="Chen H."/>
            <person name="Chen S."/>
            <person name="Zhou L."/>
            <person name="Zhou L."/>
            <person name="Ni X."/>
            <person name="Tian J."/>
            <person name="Zhou Y."/>
            <person name="Sheng Y."/>
            <person name="Liu T."/>
            <person name="Pan Y."/>
            <person name="Xia L."/>
            <person name="Li J."/>
            <person name="Zhao F."/>
            <person name="Cao W."/>
        </authorList>
    </citation>
    <scope>NUCLEOTIDE SEQUENCE</scope>
    <source>
        <strain evidence="2">Rmic-2018</strain>
        <tissue evidence="2">Larvae</tissue>
    </source>
</reference>
<feature type="region of interest" description="Disordered" evidence="1">
    <location>
        <begin position="306"/>
        <end position="360"/>
    </location>
</feature>
<dbReference type="OMA" id="PAIACIV"/>
<keyword evidence="3" id="KW-1185">Reference proteome</keyword>
<feature type="compositionally biased region" description="Low complexity" evidence="1">
    <location>
        <begin position="339"/>
        <end position="351"/>
    </location>
</feature>
<feature type="region of interest" description="Disordered" evidence="1">
    <location>
        <begin position="385"/>
        <end position="407"/>
    </location>
</feature>
<organism evidence="2 3">
    <name type="scientific">Rhipicephalus microplus</name>
    <name type="common">Cattle tick</name>
    <name type="synonym">Boophilus microplus</name>
    <dbReference type="NCBI Taxonomy" id="6941"/>
    <lineage>
        <taxon>Eukaryota</taxon>
        <taxon>Metazoa</taxon>
        <taxon>Ecdysozoa</taxon>
        <taxon>Arthropoda</taxon>
        <taxon>Chelicerata</taxon>
        <taxon>Arachnida</taxon>
        <taxon>Acari</taxon>
        <taxon>Parasitiformes</taxon>
        <taxon>Ixodida</taxon>
        <taxon>Ixodoidea</taxon>
        <taxon>Ixodidae</taxon>
        <taxon>Rhipicephalinae</taxon>
        <taxon>Rhipicephalus</taxon>
        <taxon>Boophilus</taxon>
    </lineage>
</organism>
<evidence type="ECO:0000256" key="1">
    <source>
        <dbReference type="SAM" id="MobiDB-lite"/>
    </source>
</evidence>
<dbReference type="VEuPathDB" id="VectorBase:LOC119177813"/>
<evidence type="ECO:0000313" key="2">
    <source>
        <dbReference type="EMBL" id="KAH8009037.1"/>
    </source>
</evidence>
<gene>
    <name evidence="2" type="ORF">HPB51_009013</name>
</gene>
<accession>A0A9J6D4R1</accession>
<proteinExistence type="predicted"/>
<name>A0A9J6D4R1_RHIMP</name>
<evidence type="ECO:0000313" key="3">
    <source>
        <dbReference type="Proteomes" id="UP000821866"/>
    </source>
</evidence>
<dbReference type="OrthoDB" id="10570735at2759"/>
<sequence>MVVKSSFGVLSGEETAEFASDLPVYLRLPSRPLQPDDSGPSVKFSHRCYNGTVKRGRFGPRKESSVATTVFSTEGPDETSGTKSLLLDIISSAEPSSRIPKTRKISRKFIKNYSVSSIATQFELSVSTSITSTVSQLSSTATTSESSRGAIATPLLSRTFAFSHASHPGITNVTSVSSESKGNVIANRSTDTTSSSSSYQAINNSYQASNASYSGSAAGETTTWLKGTNFTSSTDPYRGRVAVGSDSTRSSASPWSKARSFVNSFSPSTSTITLDLRSFEIETVQNIQSTRTTTVAYYSTENTATVSESTDMISTAPDSRSMNRSSTAREAAPSSAALSGTASSHASPATSAKDERADRSSLGELMSDATGDYSTFETGVAFRGTVSEAGEKPGQSTRKKHSWLVGDSGQNSTVTPIRIGKVVTTMVPINSSLSANISGQY</sequence>